<evidence type="ECO:0000256" key="3">
    <source>
        <dbReference type="ARBA" id="ARBA00022553"/>
    </source>
</evidence>
<keyword evidence="8" id="KW-0902">Two-component regulatory system</keyword>
<evidence type="ECO:0000256" key="6">
    <source>
        <dbReference type="ARBA" id="ARBA00022777"/>
    </source>
</evidence>
<name>A0A366K9Z5_9BIFI</name>
<comment type="catalytic activity">
    <reaction evidence="1">
        <text>ATP + protein L-histidine = ADP + protein N-phospho-L-histidine.</text>
        <dbReference type="EC" id="2.7.13.3"/>
    </reaction>
</comment>
<keyword evidence="13" id="KW-1185">Reference proteome</keyword>
<dbReference type="SUPFAM" id="SSF55874">
    <property type="entry name" value="ATPase domain of HSP90 chaperone/DNA topoisomerase II/histidine kinase"/>
    <property type="match status" value="1"/>
</dbReference>
<evidence type="ECO:0000256" key="5">
    <source>
        <dbReference type="ARBA" id="ARBA00022741"/>
    </source>
</evidence>
<keyword evidence="5" id="KW-0547">Nucleotide-binding</keyword>
<dbReference type="PANTHER" id="PTHR24421">
    <property type="entry name" value="NITRATE/NITRITE SENSOR PROTEIN NARX-RELATED"/>
    <property type="match status" value="1"/>
</dbReference>
<dbReference type="Proteomes" id="UP000252530">
    <property type="component" value="Unassembled WGS sequence"/>
</dbReference>
<dbReference type="Pfam" id="PF07730">
    <property type="entry name" value="HisKA_3"/>
    <property type="match status" value="1"/>
</dbReference>
<evidence type="ECO:0000256" key="7">
    <source>
        <dbReference type="ARBA" id="ARBA00022840"/>
    </source>
</evidence>
<dbReference type="EMBL" id="PDCG01000002">
    <property type="protein sequence ID" value="RBP98052.1"/>
    <property type="molecule type" value="Genomic_DNA"/>
</dbReference>
<feature type="domain" description="Signal transduction histidine kinase subgroup 3 dimerisation and phosphoacceptor" evidence="11">
    <location>
        <begin position="260"/>
        <end position="322"/>
    </location>
</feature>
<evidence type="ECO:0000256" key="2">
    <source>
        <dbReference type="ARBA" id="ARBA00012438"/>
    </source>
</evidence>
<keyword evidence="3" id="KW-0597">Phosphoprotein</keyword>
<gene>
    <name evidence="12" type="ORF">CRD60_02440</name>
</gene>
<dbReference type="CDD" id="cd16917">
    <property type="entry name" value="HATPase_UhpB-NarQ-NarX-like"/>
    <property type="match status" value="1"/>
</dbReference>
<dbReference type="EC" id="2.7.13.3" evidence="2"/>
<keyword evidence="7" id="KW-0067">ATP-binding</keyword>
<dbReference type="InterPro" id="IPR036890">
    <property type="entry name" value="HATPase_C_sf"/>
</dbReference>
<dbReference type="InterPro" id="IPR011712">
    <property type="entry name" value="Sig_transdc_His_kin_sub3_dim/P"/>
</dbReference>
<dbReference type="PANTHER" id="PTHR24421:SF10">
    <property type="entry name" value="NITRATE_NITRITE SENSOR PROTEIN NARQ"/>
    <property type="match status" value="1"/>
</dbReference>
<feature type="transmembrane region" description="Helical" evidence="10">
    <location>
        <begin position="178"/>
        <end position="196"/>
    </location>
</feature>
<evidence type="ECO:0000313" key="12">
    <source>
        <dbReference type="EMBL" id="RBP98052.1"/>
    </source>
</evidence>
<accession>A0A366K9Z5</accession>
<feature type="transmembrane region" description="Helical" evidence="10">
    <location>
        <begin position="134"/>
        <end position="158"/>
    </location>
</feature>
<feature type="transmembrane region" description="Helical" evidence="10">
    <location>
        <begin position="70"/>
        <end position="89"/>
    </location>
</feature>
<sequence>MGAHRRPAVPALVQVGQVKEAAMVWKGDNKVVMKATEPAPATAGEEQGEPMNTPNGLLGQLGDLWKRPSMVYIPVFLCALYETMMVTRLLLLPRLANPTLASRISGTHWGLPLFLALLVLTLALLCLRRSRPGWTLLGISGLVFLTALCYGSAMVYPLIPWLVALYTDMVEAATLRSLAASLLPSLVLVVLALALASLWHKEWDLPSLLYPMGFFSLLVMGLGLISRMLHERRRSERSLQEEQERNLALAQQRDQALTQSRIAAELHDSVGHDLTAIISLSEGLDQATGQPQVDEAITLINDLARQGLTDTRTAVKALDSSDLQTRESTPGRDVGPHGWEDIGPVLDHARQAGLAVALTETGHRSATGPLSDLCFSLTREAVTNAMRHGRGVDRIVISWDHDAQGGVAISIRDNGRADLVQAGGGTGLNRLSARVEAAGGTLSAGFSDTGWTLSAQLPALPGQDEKVTLA</sequence>
<proteinExistence type="predicted"/>
<evidence type="ECO:0000256" key="4">
    <source>
        <dbReference type="ARBA" id="ARBA00022679"/>
    </source>
</evidence>
<dbReference type="GO" id="GO:0000155">
    <property type="term" value="F:phosphorelay sensor kinase activity"/>
    <property type="evidence" value="ECO:0007669"/>
    <property type="project" value="InterPro"/>
</dbReference>
<feature type="transmembrane region" description="Helical" evidence="10">
    <location>
        <begin position="208"/>
        <end position="229"/>
    </location>
</feature>
<evidence type="ECO:0000256" key="1">
    <source>
        <dbReference type="ARBA" id="ARBA00000085"/>
    </source>
</evidence>
<organism evidence="12 13">
    <name type="scientific">Bifidobacterium aemilianum</name>
    <dbReference type="NCBI Taxonomy" id="2493120"/>
    <lineage>
        <taxon>Bacteria</taxon>
        <taxon>Bacillati</taxon>
        <taxon>Actinomycetota</taxon>
        <taxon>Actinomycetes</taxon>
        <taxon>Bifidobacteriales</taxon>
        <taxon>Bifidobacteriaceae</taxon>
        <taxon>Bifidobacterium</taxon>
    </lineage>
</organism>
<dbReference type="AlphaFoldDB" id="A0A366K9Z5"/>
<protein>
    <recommendedName>
        <fullName evidence="2">histidine kinase</fullName>
        <ecNumber evidence="2">2.7.13.3</ecNumber>
    </recommendedName>
</protein>
<dbReference type="GO" id="GO:0005524">
    <property type="term" value="F:ATP binding"/>
    <property type="evidence" value="ECO:0007669"/>
    <property type="project" value="UniProtKB-KW"/>
</dbReference>
<comment type="caution">
    <text evidence="12">The sequence shown here is derived from an EMBL/GenBank/DDBJ whole genome shotgun (WGS) entry which is preliminary data.</text>
</comment>
<dbReference type="GO" id="GO:0046983">
    <property type="term" value="F:protein dimerization activity"/>
    <property type="evidence" value="ECO:0007669"/>
    <property type="project" value="InterPro"/>
</dbReference>
<evidence type="ECO:0000313" key="13">
    <source>
        <dbReference type="Proteomes" id="UP000252530"/>
    </source>
</evidence>
<evidence type="ECO:0000259" key="11">
    <source>
        <dbReference type="Pfam" id="PF07730"/>
    </source>
</evidence>
<keyword evidence="10" id="KW-0472">Membrane</keyword>
<keyword evidence="9" id="KW-0175">Coiled coil</keyword>
<dbReference type="SUPFAM" id="SSF103473">
    <property type="entry name" value="MFS general substrate transporter"/>
    <property type="match status" value="1"/>
</dbReference>
<feature type="transmembrane region" description="Helical" evidence="10">
    <location>
        <begin position="109"/>
        <end position="127"/>
    </location>
</feature>
<dbReference type="InterPro" id="IPR036259">
    <property type="entry name" value="MFS_trans_sf"/>
</dbReference>
<dbReference type="GO" id="GO:0016020">
    <property type="term" value="C:membrane"/>
    <property type="evidence" value="ECO:0007669"/>
    <property type="project" value="InterPro"/>
</dbReference>
<keyword evidence="4" id="KW-0808">Transferase</keyword>
<reference evidence="12 13" key="1">
    <citation type="submission" date="2017-10" db="EMBL/GenBank/DDBJ databases">
        <title>Bifidobacterium xylocopum sp. nov. and Bifidobacterium aemilianum sp. nov., from the carpenter bee (Xylocopa violacea) digestive tract.</title>
        <authorList>
            <person name="Alberoni D."/>
            <person name="Baffoni L."/>
            <person name="Di Gioia D."/>
            <person name="Gaggia F."/>
            <person name="Biavati B."/>
        </authorList>
    </citation>
    <scope>NUCLEOTIDE SEQUENCE [LARGE SCALE GENOMIC DNA]</scope>
    <source>
        <strain evidence="12 13">XV10</strain>
    </source>
</reference>
<evidence type="ECO:0000256" key="8">
    <source>
        <dbReference type="ARBA" id="ARBA00023012"/>
    </source>
</evidence>
<feature type="coiled-coil region" evidence="9">
    <location>
        <begin position="225"/>
        <end position="259"/>
    </location>
</feature>
<keyword evidence="10" id="KW-1133">Transmembrane helix</keyword>
<dbReference type="Gene3D" id="1.20.5.1930">
    <property type="match status" value="1"/>
</dbReference>
<keyword evidence="10" id="KW-0812">Transmembrane</keyword>
<dbReference type="InterPro" id="IPR050482">
    <property type="entry name" value="Sensor_HK_TwoCompSys"/>
</dbReference>
<dbReference type="Gene3D" id="3.30.565.10">
    <property type="entry name" value="Histidine kinase-like ATPase, C-terminal domain"/>
    <property type="match status" value="1"/>
</dbReference>
<evidence type="ECO:0000256" key="9">
    <source>
        <dbReference type="SAM" id="Coils"/>
    </source>
</evidence>
<evidence type="ECO:0000256" key="10">
    <source>
        <dbReference type="SAM" id="Phobius"/>
    </source>
</evidence>
<keyword evidence="6" id="KW-0418">Kinase</keyword>